<dbReference type="InParanoid" id="A0A2K1XV29"/>
<reference evidence="2 3" key="1">
    <citation type="journal article" date="2006" name="Science">
        <title>The genome of black cottonwood, Populus trichocarpa (Torr. &amp; Gray).</title>
        <authorList>
            <person name="Tuskan G.A."/>
            <person name="Difazio S."/>
            <person name="Jansson S."/>
            <person name="Bohlmann J."/>
            <person name="Grigoriev I."/>
            <person name="Hellsten U."/>
            <person name="Putnam N."/>
            <person name="Ralph S."/>
            <person name="Rombauts S."/>
            <person name="Salamov A."/>
            <person name="Schein J."/>
            <person name="Sterck L."/>
            <person name="Aerts A."/>
            <person name="Bhalerao R.R."/>
            <person name="Bhalerao R.P."/>
            <person name="Blaudez D."/>
            <person name="Boerjan W."/>
            <person name="Brun A."/>
            <person name="Brunner A."/>
            <person name="Busov V."/>
            <person name="Campbell M."/>
            <person name="Carlson J."/>
            <person name="Chalot M."/>
            <person name="Chapman J."/>
            <person name="Chen G.L."/>
            <person name="Cooper D."/>
            <person name="Coutinho P.M."/>
            <person name="Couturier J."/>
            <person name="Covert S."/>
            <person name="Cronk Q."/>
            <person name="Cunningham R."/>
            <person name="Davis J."/>
            <person name="Degroeve S."/>
            <person name="Dejardin A."/>
            <person name="Depamphilis C."/>
            <person name="Detter J."/>
            <person name="Dirks B."/>
            <person name="Dubchak I."/>
            <person name="Duplessis S."/>
            <person name="Ehlting J."/>
            <person name="Ellis B."/>
            <person name="Gendler K."/>
            <person name="Goodstein D."/>
            <person name="Gribskov M."/>
            <person name="Grimwood J."/>
            <person name="Groover A."/>
            <person name="Gunter L."/>
            <person name="Hamberger B."/>
            <person name="Heinze B."/>
            <person name="Helariutta Y."/>
            <person name="Henrissat B."/>
            <person name="Holligan D."/>
            <person name="Holt R."/>
            <person name="Huang W."/>
            <person name="Islam-Faridi N."/>
            <person name="Jones S."/>
            <person name="Jones-Rhoades M."/>
            <person name="Jorgensen R."/>
            <person name="Joshi C."/>
            <person name="Kangasjarvi J."/>
            <person name="Karlsson J."/>
            <person name="Kelleher C."/>
            <person name="Kirkpatrick R."/>
            <person name="Kirst M."/>
            <person name="Kohler A."/>
            <person name="Kalluri U."/>
            <person name="Larimer F."/>
            <person name="Leebens-Mack J."/>
            <person name="Leple J.C."/>
            <person name="Locascio P."/>
            <person name="Lou Y."/>
            <person name="Lucas S."/>
            <person name="Martin F."/>
            <person name="Montanini B."/>
            <person name="Napoli C."/>
            <person name="Nelson D.R."/>
            <person name="Nelson C."/>
            <person name="Nieminen K."/>
            <person name="Nilsson O."/>
            <person name="Pereda V."/>
            <person name="Peter G."/>
            <person name="Philippe R."/>
            <person name="Pilate G."/>
            <person name="Poliakov A."/>
            <person name="Razumovskaya J."/>
            <person name="Richardson P."/>
            <person name="Rinaldi C."/>
            <person name="Ritland K."/>
            <person name="Rouze P."/>
            <person name="Ryaboy D."/>
            <person name="Schmutz J."/>
            <person name="Schrader J."/>
            <person name="Segerman B."/>
            <person name="Shin H."/>
            <person name="Siddiqui A."/>
            <person name="Sterky F."/>
            <person name="Terry A."/>
            <person name="Tsai C.J."/>
            <person name="Uberbacher E."/>
            <person name="Unneberg P."/>
            <person name="Vahala J."/>
            <person name="Wall K."/>
            <person name="Wessler S."/>
            <person name="Yang G."/>
            <person name="Yin T."/>
            <person name="Douglas C."/>
            <person name="Marra M."/>
            <person name="Sandberg G."/>
            <person name="Van de Peer Y."/>
            <person name="Rokhsar D."/>
        </authorList>
    </citation>
    <scope>NUCLEOTIDE SEQUENCE [LARGE SCALE GENOMIC DNA]</scope>
    <source>
        <strain evidence="3">cv. Nisqually</strain>
    </source>
</reference>
<keyword evidence="1" id="KW-0732">Signal</keyword>
<dbReference type="AlphaFoldDB" id="A0A2K1XV29"/>
<feature type="signal peptide" evidence="1">
    <location>
        <begin position="1"/>
        <end position="28"/>
    </location>
</feature>
<sequence>MHKVLAMMKLRLHLRLLTSILIVSQLSTVHISFNTPVTPPSQLVPMGRGSTCPVMEVKSFEDEEVAKLLTDSFSPGIVSYL</sequence>
<dbReference type="EMBL" id="CM009303">
    <property type="protein sequence ID" value="PNT04616.1"/>
    <property type="molecule type" value="Genomic_DNA"/>
</dbReference>
<evidence type="ECO:0008006" key="4">
    <source>
        <dbReference type="Google" id="ProtNLM"/>
    </source>
</evidence>
<organism evidence="2 3">
    <name type="scientific">Populus trichocarpa</name>
    <name type="common">Western balsam poplar</name>
    <name type="synonym">Populus balsamifera subsp. trichocarpa</name>
    <dbReference type="NCBI Taxonomy" id="3694"/>
    <lineage>
        <taxon>Eukaryota</taxon>
        <taxon>Viridiplantae</taxon>
        <taxon>Streptophyta</taxon>
        <taxon>Embryophyta</taxon>
        <taxon>Tracheophyta</taxon>
        <taxon>Spermatophyta</taxon>
        <taxon>Magnoliopsida</taxon>
        <taxon>eudicotyledons</taxon>
        <taxon>Gunneridae</taxon>
        <taxon>Pentapetalae</taxon>
        <taxon>rosids</taxon>
        <taxon>fabids</taxon>
        <taxon>Malpighiales</taxon>
        <taxon>Salicaceae</taxon>
        <taxon>Saliceae</taxon>
        <taxon>Populus</taxon>
    </lineage>
</organism>
<dbReference type="Proteomes" id="UP000006729">
    <property type="component" value="Chromosome 14"/>
</dbReference>
<name>A0A2K1XV29_POPTR</name>
<gene>
    <name evidence="2" type="ORF">POPTR_014G133300</name>
</gene>
<evidence type="ECO:0000256" key="1">
    <source>
        <dbReference type="SAM" id="SignalP"/>
    </source>
</evidence>
<evidence type="ECO:0000313" key="3">
    <source>
        <dbReference type="Proteomes" id="UP000006729"/>
    </source>
</evidence>
<proteinExistence type="predicted"/>
<protein>
    <recommendedName>
        <fullName evidence="4">Cupin type-1 domain-containing protein</fullName>
    </recommendedName>
</protein>
<feature type="chain" id="PRO_5014459106" description="Cupin type-1 domain-containing protein" evidence="1">
    <location>
        <begin position="29"/>
        <end position="81"/>
    </location>
</feature>
<accession>A0A2K1XV29</accession>
<keyword evidence="3" id="KW-1185">Reference proteome</keyword>
<evidence type="ECO:0000313" key="2">
    <source>
        <dbReference type="EMBL" id="PNT04616.1"/>
    </source>
</evidence>